<protein>
    <submittedName>
        <fullName evidence="2">Transmembrane protein</fullName>
    </submittedName>
</protein>
<keyword evidence="3" id="KW-1185">Reference proteome</keyword>
<accession>A0A2C6L872</accession>
<dbReference type="OrthoDB" id="332937at2759"/>
<name>A0A2C6L872_9APIC</name>
<gene>
    <name evidence="2" type="ORF">CSUI_002580</name>
</gene>
<sequence length="461" mass="48902">MLSLSFQSVPADSLPARILNYVPAKSTAAVKGGEAVAVECSFCCGTSPRGRAQRSGGKITPYCSSVAGCKVFPEEMEGGSLELSSSDNASASTQRVHPRRTLPAVQWCERFSASSACGLRGADSRRILFSVHHHQAAVTPSLFRHLSPRLPCVAVAVSVLFFARLTTALLVRPSAAIPLERNHELSEGRIPRSRPSPTPLLPATEPLALPQSLIALSSADISINWVPPPGSDASPEGPLLPGPDQQQRNLAGFPVSGADSSSSPIQQCMKQLEEETKQLRATIPPFGCPASTVGSWNTIYVLYAPYEGLLKPVLPQTYLTQLSALKAVSQQRGWHVDPSELSPSCVMALKWLHCKAHDAIVMCGGTATNWQYHDEADQETAREYCSKTGSPVFQACGETAASSGAVPEVYPFKGCRAFNAETGQNPPGTVIVYTGGTANSAPAMLLNSLIAALVVLRAVGE</sequence>
<dbReference type="EMBL" id="MIGC01001077">
    <property type="protein sequence ID" value="PHJ23565.1"/>
    <property type="molecule type" value="Genomic_DNA"/>
</dbReference>
<keyword evidence="2" id="KW-0812">Transmembrane</keyword>
<comment type="caution">
    <text evidence="2">The sequence shown here is derived from an EMBL/GenBank/DDBJ whole genome shotgun (WGS) entry which is preliminary data.</text>
</comment>
<evidence type="ECO:0000313" key="2">
    <source>
        <dbReference type="EMBL" id="PHJ23565.1"/>
    </source>
</evidence>
<evidence type="ECO:0000313" key="3">
    <source>
        <dbReference type="Proteomes" id="UP000221165"/>
    </source>
</evidence>
<keyword evidence="2" id="KW-0472">Membrane</keyword>
<dbReference type="AlphaFoldDB" id="A0A2C6L872"/>
<dbReference type="RefSeq" id="XP_067925240.1">
    <property type="nucleotide sequence ID" value="XM_068062780.1"/>
</dbReference>
<feature type="region of interest" description="Disordered" evidence="1">
    <location>
        <begin position="227"/>
        <end position="250"/>
    </location>
</feature>
<dbReference type="VEuPathDB" id="ToxoDB:CSUI_002580"/>
<evidence type="ECO:0000256" key="1">
    <source>
        <dbReference type="SAM" id="MobiDB-lite"/>
    </source>
</evidence>
<dbReference type="Proteomes" id="UP000221165">
    <property type="component" value="Unassembled WGS sequence"/>
</dbReference>
<dbReference type="GeneID" id="94425991"/>
<proteinExistence type="predicted"/>
<reference evidence="2 3" key="1">
    <citation type="journal article" date="2017" name="Int. J. Parasitol.">
        <title>The genome of the protozoan parasite Cystoisospora suis and a reverse vaccinology approach to identify vaccine candidates.</title>
        <authorList>
            <person name="Palmieri N."/>
            <person name="Shrestha A."/>
            <person name="Ruttkowski B."/>
            <person name="Beck T."/>
            <person name="Vogl C."/>
            <person name="Tomley F."/>
            <person name="Blake D.P."/>
            <person name="Joachim A."/>
        </authorList>
    </citation>
    <scope>NUCLEOTIDE SEQUENCE [LARGE SCALE GENOMIC DNA]</scope>
    <source>
        <strain evidence="2 3">Wien I</strain>
    </source>
</reference>
<organism evidence="2 3">
    <name type="scientific">Cystoisospora suis</name>
    <dbReference type="NCBI Taxonomy" id="483139"/>
    <lineage>
        <taxon>Eukaryota</taxon>
        <taxon>Sar</taxon>
        <taxon>Alveolata</taxon>
        <taxon>Apicomplexa</taxon>
        <taxon>Conoidasida</taxon>
        <taxon>Coccidia</taxon>
        <taxon>Eucoccidiorida</taxon>
        <taxon>Eimeriorina</taxon>
        <taxon>Sarcocystidae</taxon>
        <taxon>Cystoisospora</taxon>
    </lineage>
</organism>